<evidence type="ECO:0000256" key="9">
    <source>
        <dbReference type="ARBA" id="ARBA00048968"/>
    </source>
</evidence>
<evidence type="ECO:0000256" key="3">
    <source>
        <dbReference type="ARBA" id="ARBA00007353"/>
    </source>
</evidence>
<dbReference type="InterPro" id="IPR003730">
    <property type="entry name" value="Cu_polyphenol_OxRdtase"/>
</dbReference>
<evidence type="ECO:0000256" key="10">
    <source>
        <dbReference type="ARBA" id="ARBA00049893"/>
    </source>
</evidence>
<comment type="catalytic activity">
    <reaction evidence="8">
        <text>adenosine + H2O + H(+) = inosine + NH4(+)</text>
        <dbReference type="Rhea" id="RHEA:24408"/>
        <dbReference type="ChEBI" id="CHEBI:15377"/>
        <dbReference type="ChEBI" id="CHEBI:15378"/>
        <dbReference type="ChEBI" id="CHEBI:16335"/>
        <dbReference type="ChEBI" id="CHEBI:17596"/>
        <dbReference type="ChEBI" id="CHEBI:28938"/>
        <dbReference type="EC" id="3.5.4.4"/>
    </reaction>
    <physiologicalReaction direction="left-to-right" evidence="8">
        <dbReference type="Rhea" id="RHEA:24409"/>
    </physiologicalReaction>
</comment>
<keyword evidence="4" id="KW-0808">Transferase</keyword>
<dbReference type="InterPro" id="IPR011324">
    <property type="entry name" value="Cytotoxic_necrot_fac-like_cat"/>
</dbReference>
<organism evidence="12 13">
    <name type="scientific">Candidatus Avoscillospira avistercoris</name>
    <dbReference type="NCBI Taxonomy" id="2840707"/>
    <lineage>
        <taxon>Bacteria</taxon>
        <taxon>Bacillati</taxon>
        <taxon>Bacillota</taxon>
        <taxon>Clostridia</taxon>
        <taxon>Eubacteriales</taxon>
        <taxon>Oscillospiraceae</taxon>
        <taxon>Oscillospiraceae incertae sedis</taxon>
        <taxon>Candidatus Avoscillospira</taxon>
    </lineage>
</organism>
<evidence type="ECO:0000313" key="12">
    <source>
        <dbReference type="EMBL" id="HIS65304.1"/>
    </source>
</evidence>
<dbReference type="CDD" id="cd16833">
    <property type="entry name" value="YfiH"/>
    <property type="match status" value="1"/>
</dbReference>
<evidence type="ECO:0000256" key="6">
    <source>
        <dbReference type="ARBA" id="ARBA00022801"/>
    </source>
</evidence>
<reference evidence="12" key="2">
    <citation type="journal article" date="2021" name="PeerJ">
        <title>Extensive microbial diversity within the chicken gut microbiome revealed by metagenomics and culture.</title>
        <authorList>
            <person name="Gilroy R."/>
            <person name="Ravi A."/>
            <person name="Getino M."/>
            <person name="Pursley I."/>
            <person name="Horton D.L."/>
            <person name="Alikhan N.F."/>
            <person name="Baker D."/>
            <person name="Gharbi K."/>
            <person name="Hall N."/>
            <person name="Watson M."/>
            <person name="Adriaenssens E.M."/>
            <person name="Foster-Nyarko E."/>
            <person name="Jarju S."/>
            <person name="Secka A."/>
            <person name="Antonio M."/>
            <person name="Oren A."/>
            <person name="Chaudhuri R.R."/>
            <person name="La Ragione R."/>
            <person name="Hildebrand F."/>
            <person name="Pallen M.J."/>
        </authorList>
    </citation>
    <scope>NUCLEOTIDE SEQUENCE</scope>
    <source>
        <strain evidence="12">ChiBcec16-1751</strain>
    </source>
</reference>
<proteinExistence type="inferred from homology"/>
<evidence type="ECO:0000256" key="8">
    <source>
        <dbReference type="ARBA" id="ARBA00047989"/>
    </source>
</evidence>
<dbReference type="GO" id="GO:0005507">
    <property type="term" value="F:copper ion binding"/>
    <property type="evidence" value="ECO:0007669"/>
    <property type="project" value="TreeGrafter"/>
</dbReference>
<dbReference type="PANTHER" id="PTHR30616">
    <property type="entry name" value="UNCHARACTERIZED PROTEIN YFIH"/>
    <property type="match status" value="1"/>
</dbReference>
<comment type="catalytic activity">
    <reaction evidence="9">
        <text>adenosine + phosphate = alpha-D-ribose 1-phosphate + adenine</text>
        <dbReference type="Rhea" id="RHEA:27642"/>
        <dbReference type="ChEBI" id="CHEBI:16335"/>
        <dbReference type="ChEBI" id="CHEBI:16708"/>
        <dbReference type="ChEBI" id="CHEBI:43474"/>
        <dbReference type="ChEBI" id="CHEBI:57720"/>
        <dbReference type="EC" id="2.4.2.1"/>
    </reaction>
    <physiologicalReaction direction="left-to-right" evidence="9">
        <dbReference type="Rhea" id="RHEA:27643"/>
    </physiologicalReaction>
</comment>
<evidence type="ECO:0000256" key="5">
    <source>
        <dbReference type="ARBA" id="ARBA00022723"/>
    </source>
</evidence>
<comment type="catalytic activity">
    <reaction evidence="10">
        <text>S-methyl-5'-thioadenosine + phosphate = 5-(methylsulfanyl)-alpha-D-ribose 1-phosphate + adenine</text>
        <dbReference type="Rhea" id="RHEA:11852"/>
        <dbReference type="ChEBI" id="CHEBI:16708"/>
        <dbReference type="ChEBI" id="CHEBI:17509"/>
        <dbReference type="ChEBI" id="CHEBI:43474"/>
        <dbReference type="ChEBI" id="CHEBI:58533"/>
        <dbReference type="EC" id="2.4.2.28"/>
    </reaction>
    <physiologicalReaction direction="left-to-right" evidence="10">
        <dbReference type="Rhea" id="RHEA:11853"/>
    </physiologicalReaction>
</comment>
<dbReference type="AlphaFoldDB" id="A0A9D1JUJ2"/>
<dbReference type="Proteomes" id="UP000886741">
    <property type="component" value="Unassembled WGS sequence"/>
</dbReference>
<keyword evidence="6" id="KW-0378">Hydrolase</keyword>
<evidence type="ECO:0000256" key="7">
    <source>
        <dbReference type="ARBA" id="ARBA00022833"/>
    </source>
</evidence>
<dbReference type="Gene3D" id="3.60.140.10">
    <property type="entry name" value="CNF1/YfiH-like putative cysteine hydrolases"/>
    <property type="match status" value="1"/>
</dbReference>
<accession>A0A9D1JUJ2</accession>
<name>A0A9D1JUJ2_9FIRM</name>
<comment type="similarity">
    <text evidence="3 11">Belongs to the purine nucleoside phosphorylase YfiH/LACC1 family.</text>
</comment>
<evidence type="ECO:0000313" key="13">
    <source>
        <dbReference type="Proteomes" id="UP000886741"/>
    </source>
</evidence>
<keyword evidence="7" id="KW-0862">Zinc</keyword>
<dbReference type="InterPro" id="IPR038371">
    <property type="entry name" value="Cu_polyphenol_OxRdtase_sf"/>
</dbReference>
<dbReference type="GO" id="GO:0017061">
    <property type="term" value="F:S-methyl-5-thioadenosine phosphorylase activity"/>
    <property type="evidence" value="ECO:0007669"/>
    <property type="project" value="UniProtKB-EC"/>
</dbReference>
<evidence type="ECO:0000256" key="1">
    <source>
        <dbReference type="ARBA" id="ARBA00000553"/>
    </source>
</evidence>
<comment type="caution">
    <text evidence="12">The sequence shown here is derived from an EMBL/GenBank/DDBJ whole genome shotgun (WGS) entry which is preliminary data.</text>
</comment>
<comment type="catalytic activity">
    <reaction evidence="1">
        <text>inosine + phosphate = alpha-D-ribose 1-phosphate + hypoxanthine</text>
        <dbReference type="Rhea" id="RHEA:27646"/>
        <dbReference type="ChEBI" id="CHEBI:17368"/>
        <dbReference type="ChEBI" id="CHEBI:17596"/>
        <dbReference type="ChEBI" id="CHEBI:43474"/>
        <dbReference type="ChEBI" id="CHEBI:57720"/>
        <dbReference type="EC" id="2.4.2.1"/>
    </reaction>
    <physiologicalReaction direction="left-to-right" evidence="1">
        <dbReference type="Rhea" id="RHEA:27647"/>
    </physiologicalReaction>
</comment>
<dbReference type="PANTHER" id="PTHR30616:SF2">
    <property type="entry name" value="PURINE NUCLEOSIDE PHOSPHORYLASE LACC1"/>
    <property type="match status" value="1"/>
</dbReference>
<evidence type="ECO:0000256" key="2">
    <source>
        <dbReference type="ARBA" id="ARBA00003215"/>
    </source>
</evidence>
<dbReference type="NCBIfam" id="TIGR00726">
    <property type="entry name" value="peptidoglycan editing factor PgeF"/>
    <property type="match status" value="1"/>
</dbReference>
<comment type="function">
    <text evidence="2">Purine nucleoside enzyme that catalyzes the phosphorolysis of adenosine and inosine nucleosides, yielding D-ribose 1-phosphate and the respective free bases, adenine and hypoxanthine. Also catalyzes the phosphorolysis of S-methyl-5'-thioadenosine into adenine and S-methyl-5-thio-alpha-D-ribose 1-phosphate. Also has adenosine deaminase activity.</text>
</comment>
<reference evidence="12" key="1">
    <citation type="submission" date="2020-10" db="EMBL/GenBank/DDBJ databases">
        <authorList>
            <person name="Gilroy R."/>
        </authorList>
    </citation>
    <scope>NUCLEOTIDE SEQUENCE</scope>
    <source>
        <strain evidence="12">ChiBcec16-1751</strain>
    </source>
</reference>
<dbReference type="EMBL" id="DVJJ01000118">
    <property type="protein sequence ID" value="HIS65304.1"/>
    <property type="molecule type" value="Genomic_DNA"/>
</dbReference>
<dbReference type="SUPFAM" id="SSF64438">
    <property type="entry name" value="CNF1/YfiH-like putative cysteine hydrolases"/>
    <property type="match status" value="1"/>
</dbReference>
<evidence type="ECO:0000256" key="4">
    <source>
        <dbReference type="ARBA" id="ARBA00022679"/>
    </source>
</evidence>
<evidence type="ECO:0000256" key="11">
    <source>
        <dbReference type="RuleBase" id="RU361274"/>
    </source>
</evidence>
<sequence length="261" mass="28234">MSYEPITVGGFVSPHRFTDRSGGVSTGHLSSLNLGFSRGDDRENVLENHRRLAKAVGYDVEKLVCTHQIHTDMVRVVTEADWGQGVFHSPAPECDGLVTNVPGTAVMAFGADCTVTLLEDPVTGAVGAVHAGWRGTALGIVAKAVDTMVDAFGSRREDIRACIGPCIQRCCFETRSDVPEAMLKALGDDARIAIDDHGDGTYHVDLVDLNTIWLKRAGIVEPWALPYCTACDTERFWSHRKVGDRRGVQAGVIVCAGRKMP</sequence>
<protein>
    <recommendedName>
        <fullName evidence="11">Purine nucleoside phosphorylase</fullName>
    </recommendedName>
</protein>
<dbReference type="Pfam" id="PF02578">
    <property type="entry name" value="Cu-oxidase_4"/>
    <property type="match status" value="1"/>
</dbReference>
<dbReference type="GO" id="GO:0016787">
    <property type="term" value="F:hydrolase activity"/>
    <property type="evidence" value="ECO:0007669"/>
    <property type="project" value="UniProtKB-KW"/>
</dbReference>
<keyword evidence="5" id="KW-0479">Metal-binding</keyword>
<gene>
    <name evidence="12" type="primary">pgeF</name>
    <name evidence="12" type="ORF">IAA83_08045</name>
</gene>